<dbReference type="OrthoDB" id="27214at2759"/>
<dbReference type="Pfam" id="PF03572">
    <property type="entry name" value="Peptidase_S41"/>
    <property type="match status" value="1"/>
</dbReference>
<dbReference type="EMBL" id="JAADJZ010000001">
    <property type="protein sequence ID" value="KAF2878259.1"/>
    <property type="molecule type" value="Genomic_DNA"/>
</dbReference>
<dbReference type="Pfam" id="PF23658">
    <property type="entry name" value="PDZ_CPAF_rel"/>
    <property type="match status" value="1"/>
</dbReference>
<comment type="caution">
    <text evidence="5">The sequence shown here is derived from an EMBL/GenBank/DDBJ whole genome shotgun (WGS) entry which is preliminary data.</text>
</comment>
<protein>
    <submittedName>
        <fullName evidence="5">Uncharacterized protein</fullName>
    </submittedName>
</protein>
<dbReference type="InterPro" id="IPR005151">
    <property type="entry name" value="Tail-specific_protease"/>
</dbReference>
<feature type="domain" description="Tail specific protease" evidence="3">
    <location>
        <begin position="355"/>
        <end position="578"/>
    </location>
</feature>
<evidence type="ECO:0000259" key="4">
    <source>
        <dbReference type="Pfam" id="PF23658"/>
    </source>
</evidence>
<organism evidence="5 6">
    <name type="scientific">Massariosphaeria phaeospora</name>
    <dbReference type="NCBI Taxonomy" id="100035"/>
    <lineage>
        <taxon>Eukaryota</taxon>
        <taxon>Fungi</taxon>
        <taxon>Dikarya</taxon>
        <taxon>Ascomycota</taxon>
        <taxon>Pezizomycotina</taxon>
        <taxon>Dothideomycetes</taxon>
        <taxon>Pleosporomycetidae</taxon>
        <taxon>Pleosporales</taxon>
        <taxon>Pleosporales incertae sedis</taxon>
        <taxon>Massariosphaeria</taxon>
    </lineage>
</organism>
<keyword evidence="2" id="KW-0732">Signal</keyword>
<feature type="domain" description="CPAF-like PDZ" evidence="4">
    <location>
        <begin position="165"/>
        <end position="281"/>
    </location>
</feature>
<dbReference type="InterPro" id="IPR029045">
    <property type="entry name" value="ClpP/crotonase-like_dom_sf"/>
</dbReference>
<dbReference type="InterPro" id="IPR052766">
    <property type="entry name" value="S41A_metabolite_peptidase"/>
</dbReference>
<evidence type="ECO:0000259" key="3">
    <source>
        <dbReference type="Pfam" id="PF03572"/>
    </source>
</evidence>
<dbReference type="PANTHER" id="PTHR37049:SF4">
    <property type="entry name" value="RHODANESE DOMAIN-CONTAINING PROTEIN"/>
    <property type="match status" value="1"/>
</dbReference>
<accession>A0A7C8MIF5</accession>
<dbReference type="PANTHER" id="PTHR37049">
    <property type="entry name" value="PEPTIDASE S41 FAMILY PROTEIN"/>
    <property type="match status" value="1"/>
</dbReference>
<dbReference type="Gene3D" id="3.90.226.10">
    <property type="entry name" value="2-enoyl-CoA Hydratase, Chain A, domain 1"/>
    <property type="match status" value="1"/>
</dbReference>
<feature type="compositionally biased region" description="Basic residues" evidence="1">
    <location>
        <begin position="310"/>
        <end position="319"/>
    </location>
</feature>
<evidence type="ECO:0000256" key="2">
    <source>
        <dbReference type="SAM" id="SignalP"/>
    </source>
</evidence>
<feature type="chain" id="PRO_5028937435" evidence="2">
    <location>
        <begin position="22"/>
        <end position="755"/>
    </location>
</feature>
<keyword evidence="6" id="KW-1185">Reference proteome</keyword>
<sequence>MLFDLLVLSVAVLLNGRTAKAQSDGTPCQSVSSMSAAYVSLFPSATQALVPAQAAEDCLKSVPIDKEEDLALLEEMRFYINWQSNLAYLVDPPEGYTEERVDTLEEIQKITDKLKNDEYEDEYTLMSDISAVLTKSYDFHFSFSADIADVFAFRRGNVGRGLLDEFALISVSSDGKELPKLYNYYDIMVEKDAEKEGWKPSPVTQINNQSAEDYIQEWSKRFVFHEDHARYNALFPNQASISMGRRGNLFGRSDFPDGEHTTVEHENKTVNTFINNAIVPLDSFDDIEDGESFFARFCNQGPPKTEGNSKLKRATPTKPKRQEAEPTATNYPAPAVLHSEAIIGGYYLSGQGYEDVAVLSVPSFSSGTEEGPAEFQDLIGGFLKDAKDKGRKRLVIDLRGNTGGFVFLGYDLFKQLFPSEDPYGASQYRANEAFDITGQFLTTVLENATYEDALNEFKSAGLESNLVSLYKSMFNYKLYLTTDNKNFTSWEEYFGPHVHNNDNFTTVSRVDLNNFFSDDLSLDVTGYRTRADKLNKEQPFEADKIVLLQDGACGSTCAVFAEFMKSQGSVHQVVVGGTPKTGPMQGVAGSKGSQTYTWTQVQEEAVLAYTNMPDHQEELNGTELGSLVFADRPLMRSAYQSSGRTRSSVNLRDNIRIGDDTSTPLEFVYEAADCRVFYTAEMVRDVEATWKKTVDAKWGDANKFCVEGSVAHKSSLSGGAEIKNDKDKKGAAASKGVDGGLVAAVVGIVGMLLML</sequence>
<dbReference type="InterPro" id="IPR056186">
    <property type="entry name" value="PDZ_CPAF-rel"/>
</dbReference>
<evidence type="ECO:0000313" key="6">
    <source>
        <dbReference type="Proteomes" id="UP000481861"/>
    </source>
</evidence>
<dbReference type="Proteomes" id="UP000481861">
    <property type="component" value="Unassembled WGS sequence"/>
</dbReference>
<feature type="region of interest" description="Disordered" evidence="1">
    <location>
        <begin position="298"/>
        <end position="327"/>
    </location>
</feature>
<dbReference type="SUPFAM" id="SSF52096">
    <property type="entry name" value="ClpP/crotonase"/>
    <property type="match status" value="1"/>
</dbReference>
<feature type="signal peptide" evidence="2">
    <location>
        <begin position="1"/>
        <end position="21"/>
    </location>
</feature>
<dbReference type="AlphaFoldDB" id="A0A7C8MIF5"/>
<proteinExistence type="predicted"/>
<reference evidence="5 6" key="1">
    <citation type="submission" date="2020-01" db="EMBL/GenBank/DDBJ databases">
        <authorList>
            <consortium name="DOE Joint Genome Institute"/>
            <person name="Haridas S."/>
            <person name="Albert R."/>
            <person name="Binder M."/>
            <person name="Bloem J."/>
            <person name="Labutti K."/>
            <person name="Salamov A."/>
            <person name="Andreopoulos B."/>
            <person name="Baker S.E."/>
            <person name="Barry K."/>
            <person name="Bills G."/>
            <person name="Bluhm B.H."/>
            <person name="Cannon C."/>
            <person name="Castanera R."/>
            <person name="Culley D.E."/>
            <person name="Daum C."/>
            <person name="Ezra D."/>
            <person name="Gonzalez J.B."/>
            <person name="Henrissat B."/>
            <person name="Kuo A."/>
            <person name="Liang C."/>
            <person name="Lipzen A."/>
            <person name="Lutzoni F."/>
            <person name="Magnuson J."/>
            <person name="Mondo S."/>
            <person name="Nolan M."/>
            <person name="Ohm R."/>
            <person name="Pangilinan J."/>
            <person name="Park H.-J.H."/>
            <person name="Ramirez L."/>
            <person name="Alfaro M."/>
            <person name="Sun H."/>
            <person name="Tritt A."/>
            <person name="Yoshinaga Y."/>
            <person name="Zwiers L.-H.L."/>
            <person name="Turgeon B.G."/>
            <person name="Goodwin S.B."/>
            <person name="Spatafora J.W."/>
            <person name="Crous P.W."/>
            <person name="Grigoriev I.V."/>
        </authorList>
    </citation>
    <scope>NUCLEOTIDE SEQUENCE [LARGE SCALE GENOMIC DNA]</scope>
    <source>
        <strain evidence="5 6">CBS 611.86</strain>
    </source>
</reference>
<gene>
    <name evidence="5" type="ORF">BDV95DRAFT_479193</name>
</gene>
<dbReference type="GO" id="GO:0006508">
    <property type="term" value="P:proteolysis"/>
    <property type="evidence" value="ECO:0007669"/>
    <property type="project" value="InterPro"/>
</dbReference>
<name>A0A7C8MIF5_9PLEO</name>
<evidence type="ECO:0000313" key="5">
    <source>
        <dbReference type="EMBL" id="KAF2878259.1"/>
    </source>
</evidence>
<dbReference type="GO" id="GO:0008236">
    <property type="term" value="F:serine-type peptidase activity"/>
    <property type="evidence" value="ECO:0007669"/>
    <property type="project" value="InterPro"/>
</dbReference>
<evidence type="ECO:0000256" key="1">
    <source>
        <dbReference type="SAM" id="MobiDB-lite"/>
    </source>
</evidence>